<dbReference type="InterPro" id="IPR036388">
    <property type="entry name" value="WH-like_DNA-bd_sf"/>
</dbReference>
<evidence type="ECO:0000313" key="6">
    <source>
        <dbReference type="Proteomes" id="UP001597114"/>
    </source>
</evidence>
<dbReference type="EMBL" id="JBHUCO010000069">
    <property type="protein sequence ID" value="MFD1523788.1"/>
    <property type="molecule type" value="Genomic_DNA"/>
</dbReference>
<dbReference type="CDD" id="cd07377">
    <property type="entry name" value="WHTH_GntR"/>
    <property type="match status" value="1"/>
</dbReference>
<dbReference type="PANTHER" id="PTHR43537:SF24">
    <property type="entry name" value="GLUCONATE OPERON TRANSCRIPTIONAL REPRESSOR"/>
    <property type="match status" value="1"/>
</dbReference>
<proteinExistence type="predicted"/>
<keyword evidence="1" id="KW-0805">Transcription regulation</keyword>
<dbReference type="RefSeq" id="WP_344723395.1">
    <property type="nucleotide sequence ID" value="NZ_BAAAUS010000019.1"/>
</dbReference>
<dbReference type="InterPro" id="IPR036390">
    <property type="entry name" value="WH_DNA-bd_sf"/>
</dbReference>
<dbReference type="InterPro" id="IPR008920">
    <property type="entry name" value="TF_FadR/GntR_C"/>
</dbReference>
<dbReference type="Pfam" id="PF00392">
    <property type="entry name" value="GntR"/>
    <property type="match status" value="1"/>
</dbReference>
<protein>
    <submittedName>
        <fullName evidence="5">GntR family transcriptional regulator</fullName>
    </submittedName>
</protein>
<dbReference type="Gene3D" id="1.20.120.530">
    <property type="entry name" value="GntR ligand-binding domain-like"/>
    <property type="match status" value="1"/>
</dbReference>
<organism evidence="5 6">
    <name type="scientific">Pseudonocardia yunnanensis</name>
    <dbReference type="NCBI Taxonomy" id="58107"/>
    <lineage>
        <taxon>Bacteria</taxon>
        <taxon>Bacillati</taxon>
        <taxon>Actinomycetota</taxon>
        <taxon>Actinomycetes</taxon>
        <taxon>Pseudonocardiales</taxon>
        <taxon>Pseudonocardiaceae</taxon>
        <taxon>Pseudonocardia</taxon>
    </lineage>
</organism>
<evidence type="ECO:0000256" key="3">
    <source>
        <dbReference type="ARBA" id="ARBA00023163"/>
    </source>
</evidence>
<evidence type="ECO:0000259" key="4">
    <source>
        <dbReference type="PROSITE" id="PS50949"/>
    </source>
</evidence>
<dbReference type="InterPro" id="IPR000524">
    <property type="entry name" value="Tscrpt_reg_HTH_GntR"/>
</dbReference>
<dbReference type="Gene3D" id="1.10.10.10">
    <property type="entry name" value="Winged helix-like DNA-binding domain superfamily/Winged helix DNA-binding domain"/>
    <property type="match status" value="1"/>
</dbReference>
<dbReference type="Pfam" id="PF07729">
    <property type="entry name" value="FCD"/>
    <property type="match status" value="1"/>
</dbReference>
<dbReference type="PANTHER" id="PTHR43537">
    <property type="entry name" value="TRANSCRIPTIONAL REGULATOR, GNTR FAMILY"/>
    <property type="match status" value="1"/>
</dbReference>
<feature type="domain" description="HTH gntR-type" evidence="4">
    <location>
        <begin position="15"/>
        <end position="82"/>
    </location>
</feature>
<dbReference type="InterPro" id="IPR011711">
    <property type="entry name" value="GntR_C"/>
</dbReference>
<comment type="caution">
    <text evidence="5">The sequence shown here is derived from an EMBL/GenBank/DDBJ whole genome shotgun (WGS) entry which is preliminary data.</text>
</comment>
<dbReference type="PROSITE" id="PS50949">
    <property type="entry name" value="HTH_GNTR"/>
    <property type="match status" value="1"/>
</dbReference>
<evidence type="ECO:0000256" key="2">
    <source>
        <dbReference type="ARBA" id="ARBA00023125"/>
    </source>
</evidence>
<dbReference type="PRINTS" id="PR00035">
    <property type="entry name" value="HTHGNTR"/>
</dbReference>
<dbReference type="SUPFAM" id="SSF46785">
    <property type="entry name" value="Winged helix' DNA-binding domain"/>
    <property type="match status" value="1"/>
</dbReference>
<keyword evidence="2" id="KW-0238">DNA-binding</keyword>
<keyword evidence="3" id="KW-0804">Transcription</keyword>
<evidence type="ECO:0000256" key="1">
    <source>
        <dbReference type="ARBA" id="ARBA00023015"/>
    </source>
</evidence>
<accession>A0ABW4F9S6</accession>
<dbReference type="SMART" id="SM00895">
    <property type="entry name" value="FCD"/>
    <property type="match status" value="1"/>
</dbReference>
<keyword evidence="6" id="KW-1185">Reference proteome</keyword>
<name>A0ABW4F9S6_9PSEU</name>
<dbReference type="Proteomes" id="UP001597114">
    <property type="component" value="Unassembled WGS sequence"/>
</dbReference>
<reference evidence="6" key="1">
    <citation type="journal article" date="2019" name="Int. J. Syst. Evol. Microbiol.">
        <title>The Global Catalogue of Microorganisms (GCM) 10K type strain sequencing project: providing services to taxonomists for standard genome sequencing and annotation.</title>
        <authorList>
            <consortium name="The Broad Institute Genomics Platform"/>
            <consortium name="The Broad Institute Genome Sequencing Center for Infectious Disease"/>
            <person name="Wu L."/>
            <person name="Ma J."/>
        </authorList>
    </citation>
    <scope>NUCLEOTIDE SEQUENCE [LARGE SCALE GENOMIC DNA]</scope>
    <source>
        <strain evidence="6">CCM 7043</strain>
    </source>
</reference>
<sequence>MSASDLGMRIERPEQLLRDRVVDVVREAILRGSLAPGRRLTERELGELTGVSRTSLREALRHLQAEGLVESSESRGLRVAVLTPEVVGHLYDVRAALEPAAVELFVRCATAEQVAALAATRRLDEPEPEVELQATREFYRILLEGTANPILQQMAGSIDARIHALRRVSLRAPGRQLKSRREIDDILAAIKSGDAARAVELARLHVLAAKEAALVAVRSLERTEAS</sequence>
<dbReference type="SUPFAM" id="SSF48008">
    <property type="entry name" value="GntR ligand-binding domain-like"/>
    <property type="match status" value="1"/>
</dbReference>
<evidence type="ECO:0000313" key="5">
    <source>
        <dbReference type="EMBL" id="MFD1523788.1"/>
    </source>
</evidence>
<dbReference type="SMART" id="SM00345">
    <property type="entry name" value="HTH_GNTR"/>
    <property type="match status" value="1"/>
</dbReference>
<gene>
    <name evidence="5" type="ORF">ACFSJD_40325</name>
</gene>